<keyword evidence="7" id="KW-1133">Transmembrane helix</keyword>
<protein>
    <submittedName>
        <fullName evidence="9">1-acyl-sn-glycerol-3-phosphate acyltransferase</fullName>
    </submittedName>
</protein>
<feature type="compositionally biased region" description="Polar residues" evidence="6">
    <location>
        <begin position="277"/>
        <end position="288"/>
    </location>
</feature>
<sequence>MSQVWHGESPPPDRRDTSRVRAVLRGGPIAAMVFGGLVLLLAVRLVERPLYGQRRPVTPRITCAVCRGALRMLGLDYRVEGQPMEGPGAVVANHASWLDIFALNAGQRIYFVSKDEVRGWPGVGWLARATGTIFIRRDRRAAGDQVRLFETRLSAGHKLLFFPEGTSTDGRRVLPFKPTLFAAFFAEPLRETLWVQPVSLVYRAPDGSDARFYGWWGGMDFAPHLMDTLGARRQGGVTVVFHDPLKVSDFADRKALSRACEAAVRGEVEARLDGPQAPSSETAGTALR</sequence>
<evidence type="ECO:0000256" key="6">
    <source>
        <dbReference type="SAM" id="MobiDB-lite"/>
    </source>
</evidence>
<dbReference type="AlphaFoldDB" id="A0A5J5GL69"/>
<gene>
    <name evidence="9" type="ORF">F3S47_06405</name>
</gene>
<dbReference type="GO" id="GO:0006654">
    <property type="term" value="P:phosphatidic acid biosynthetic process"/>
    <property type="evidence" value="ECO:0007669"/>
    <property type="project" value="TreeGrafter"/>
</dbReference>
<evidence type="ECO:0000256" key="4">
    <source>
        <dbReference type="ARBA" id="ARBA00023098"/>
    </source>
</evidence>
<evidence type="ECO:0000256" key="7">
    <source>
        <dbReference type="SAM" id="Phobius"/>
    </source>
</evidence>
<reference evidence="9 10" key="1">
    <citation type="submission" date="2019-09" db="EMBL/GenBank/DDBJ databases">
        <authorList>
            <person name="Park J.-S."/>
            <person name="Choi H.-J."/>
        </authorList>
    </citation>
    <scope>NUCLEOTIDE SEQUENCE [LARGE SCALE GENOMIC DNA]</scope>
    <source>
        <strain evidence="9 10">176SS1-4</strain>
    </source>
</reference>
<dbReference type="SUPFAM" id="SSF69593">
    <property type="entry name" value="Glycerol-3-phosphate (1)-acyltransferase"/>
    <property type="match status" value="1"/>
</dbReference>
<feature type="region of interest" description="Disordered" evidence="6">
    <location>
        <begin position="268"/>
        <end position="288"/>
    </location>
</feature>
<organism evidence="9 10">
    <name type="scientific">Histidinibacterium aquaticum</name>
    <dbReference type="NCBI Taxonomy" id="2613962"/>
    <lineage>
        <taxon>Bacteria</taxon>
        <taxon>Pseudomonadati</taxon>
        <taxon>Pseudomonadota</taxon>
        <taxon>Alphaproteobacteria</taxon>
        <taxon>Rhodobacterales</taxon>
        <taxon>Paracoccaceae</taxon>
        <taxon>Histidinibacterium</taxon>
    </lineage>
</organism>
<comment type="caution">
    <text evidence="9">The sequence shown here is derived from an EMBL/GenBank/DDBJ whole genome shotgun (WGS) entry which is preliminary data.</text>
</comment>
<keyword evidence="5 9" id="KW-0012">Acyltransferase</keyword>
<dbReference type="PANTHER" id="PTHR10434">
    <property type="entry name" value="1-ACYL-SN-GLYCEROL-3-PHOSPHATE ACYLTRANSFERASE"/>
    <property type="match status" value="1"/>
</dbReference>
<dbReference type="PANTHER" id="PTHR10434:SF64">
    <property type="entry name" value="1-ACYL-SN-GLYCEROL-3-PHOSPHATE ACYLTRANSFERASE-RELATED"/>
    <property type="match status" value="1"/>
</dbReference>
<comment type="pathway">
    <text evidence="1">Lipid metabolism.</text>
</comment>
<dbReference type="CDD" id="cd07989">
    <property type="entry name" value="LPLAT_AGPAT-like"/>
    <property type="match status" value="1"/>
</dbReference>
<dbReference type="GO" id="GO:0003841">
    <property type="term" value="F:1-acylglycerol-3-phosphate O-acyltransferase activity"/>
    <property type="evidence" value="ECO:0007669"/>
    <property type="project" value="TreeGrafter"/>
</dbReference>
<accession>A0A5J5GL69</accession>
<feature type="domain" description="Phospholipid/glycerol acyltransferase" evidence="8">
    <location>
        <begin position="88"/>
        <end position="203"/>
    </location>
</feature>
<dbReference type="RefSeq" id="WP_150444423.1">
    <property type="nucleotide sequence ID" value="NZ_VYQE01000002.1"/>
</dbReference>
<dbReference type="Proteomes" id="UP000326554">
    <property type="component" value="Unassembled WGS sequence"/>
</dbReference>
<keyword evidence="10" id="KW-1185">Reference proteome</keyword>
<keyword evidence="3 9" id="KW-0808">Transferase</keyword>
<evidence type="ECO:0000256" key="2">
    <source>
        <dbReference type="ARBA" id="ARBA00022516"/>
    </source>
</evidence>
<dbReference type="Pfam" id="PF01553">
    <property type="entry name" value="Acyltransferase"/>
    <property type="match status" value="1"/>
</dbReference>
<feature type="transmembrane region" description="Helical" evidence="7">
    <location>
        <begin position="29"/>
        <end position="46"/>
    </location>
</feature>
<dbReference type="InterPro" id="IPR002123">
    <property type="entry name" value="Plipid/glycerol_acylTrfase"/>
</dbReference>
<evidence type="ECO:0000313" key="9">
    <source>
        <dbReference type="EMBL" id="KAA9008890.1"/>
    </source>
</evidence>
<keyword evidence="7" id="KW-0812">Transmembrane</keyword>
<name>A0A5J5GL69_9RHOB</name>
<dbReference type="SMART" id="SM00563">
    <property type="entry name" value="PlsC"/>
    <property type="match status" value="1"/>
</dbReference>
<proteinExistence type="predicted"/>
<keyword evidence="2" id="KW-0444">Lipid biosynthesis</keyword>
<evidence type="ECO:0000313" key="10">
    <source>
        <dbReference type="Proteomes" id="UP000326554"/>
    </source>
</evidence>
<evidence type="ECO:0000256" key="1">
    <source>
        <dbReference type="ARBA" id="ARBA00005189"/>
    </source>
</evidence>
<keyword evidence="7" id="KW-0472">Membrane</keyword>
<keyword evidence="4" id="KW-0443">Lipid metabolism</keyword>
<evidence type="ECO:0000256" key="5">
    <source>
        <dbReference type="ARBA" id="ARBA00023315"/>
    </source>
</evidence>
<evidence type="ECO:0000259" key="8">
    <source>
        <dbReference type="SMART" id="SM00563"/>
    </source>
</evidence>
<dbReference type="EMBL" id="VYQE01000002">
    <property type="protein sequence ID" value="KAA9008890.1"/>
    <property type="molecule type" value="Genomic_DNA"/>
</dbReference>
<evidence type="ECO:0000256" key="3">
    <source>
        <dbReference type="ARBA" id="ARBA00022679"/>
    </source>
</evidence>